<feature type="compositionally biased region" description="Polar residues" evidence="1">
    <location>
        <begin position="72"/>
        <end position="103"/>
    </location>
</feature>
<evidence type="ECO:0000313" key="3">
    <source>
        <dbReference type="Proteomes" id="UP001458880"/>
    </source>
</evidence>
<dbReference type="Proteomes" id="UP001458880">
    <property type="component" value="Unassembled WGS sequence"/>
</dbReference>
<dbReference type="AlphaFoldDB" id="A0AAW1IZD7"/>
<dbReference type="EMBL" id="JASPKY010000470">
    <property type="protein sequence ID" value="KAK9695798.1"/>
    <property type="molecule type" value="Genomic_DNA"/>
</dbReference>
<feature type="region of interest" description="Disordered" evidence="1">
    <location>
        <begin position="62"/>
        <end position="125"/>
    </location>
</feature>
<gene>
    <name evidence="2" type="ORF">QE152_g32349</name>
</gene>
<evidence type="ECO:0000313" key="2">
    <source>
        <dbReference type="EMBL" id="KAK9695798.1"/>
    </source>
</evidence>
<name>A0AAW1IZD7_POPJA</name>
<protein>
    <submittedName>
        <fullName evidence="2">Uncharacterized protein</fullName>
    </submittedName>
</protein>
<sequence>MQGNHPYRCDARHPNFNQNEDHGMMWDTIAADIYQDEWDNLTYAEKAKRAKFLQSKVTPDKCRFRAKRRTPSDASGSDAQSSEPTPDAQSSEPTPGNSRNNLTAEDVQEQEAKSTANPSTANNEVVADEDQKVLLWYLLPTYKLLNSTDKPDVLHECYNLMKTGQKDTTNVRPE</sequence>
<feature type="compositionally biased region" description="Basic and acidic residues" evidence="1">
    <location>
        <begin position="7"/>
        <end position="21"/>
    </location>
</feature>
<feature type="region of interest" description="Disordered" evidence="1">
    <location>
        <begin position="1"/>
        <end position="21"/>
    </location>
</feature>
<reference evidence="2 3" key="1">
    <citation type="journal article" date="2024" name="BMC Genomics">
        <title>De novo assembly and annotation of Popillia japonica's genome with initial clues to its potential as an invasive pest.</title>
        <authorList>
            <person name="Cucini C."/>
            <person name="Boschi S."/>
            <person name="Funari R."/>
            <person name="Cardaioli E."/>
            <person name="Iannotti N."/>
            <person name="Marturano G."/>
            <person name="Paoli F."/>
            <person name="Bruttini M."/>
            <person name="Carapelli A."/>
            <person name="Frati F."/>
            <person name="Nardi F."/>
        </authorList>
    </citation>
    <scope>NUCLEOTIDE SEQUENCE [LARGE SCALE GENOMIC DNA]</scope>
    <source>
        <strain evidence="2">DMR45628</strain>
    </source>
</reference>
<comment type="caution">
    <text evidence="2">The sequence shown here is derived from an EMBL/GenBank/DDBJ whole genome shotgun (WGS) entry which is preliminary data.</text>
</comment>
<organism evidence="2 3">
    <name type="scientific">Popillia japonica</name>
    <name type="common">Japanese beetle</name>
    <dbReference type="NCBI Taxonomy" id="7064"/>
    <lineage>
        <taxon>Eukaryota</taxon>
        <taxon>Metazoa</taxon>
        <taxon>Ecdysozoa</taxon>
        <taxon>Arthropoda</taxon>
        <taxon>Hexapoda</taxon>
        <taxon>Insecta</taxon>
        <taxon>Pterygota</taxon>
        <taxon>Neoptera</taxon>
        <taxon>Endopterygota</taxon>
        <taxon>Coleoptera</taxon>
        <taxon>Polyphaga</taxon>
        <taxon>Scarabaeiformia</taxon>
        <taxon>Scarabaeidae</taxon>
        <taxon>Rutelinae</taxon>
        <taxon>Popillia</taxon>
    </lineage>
</organism>
<accession>A0AAW1IZD7</accession>
<proteinExistence type="predicted"/>
<keyword evidence="3" id="KW-1185">Reference proteome</keyword>
<evidence type="ECO:0000256" key="1">
    <source>
        <dbReference type="SAM" id="MobiDB-lite"/>
    </source>
</evidence>
<feature type="compositionally biased region" description="Polar residues" evidence="1">
    <location>
        <begin position="113"/>
        <end position="123"/>
    </location>
</feature>